<accession>A0ACC6L314</accession>
<comment type="caution">
    <text evidence="1">The sequence shown here is derived from an EMBL/GenBank/DDBJ whole genome shotgun (WGS) entry which is preliminary data.</text>
</comment>
<gene>
    <name evidence="1" type="ORF">J2X78_004336</name>
</gene>
<organism evidence="1 2">
    <name type="scientific">Pedobacter africanus</name>
    <dbReference type="NCBI Taxonomy" id="151894"/>
    <lineage>
        <taxon>Bacteria</taxon>
        <taxon>Pseudomonadati</taxon>
        <taxon>Bacteroidota</taxon>
        <taxon>Sphingobacteriia</taxon>
        <taxon>Sphingobacteriales</taxon>
        <taxon>Sphingobacteriaceae</taxon>
        <taxon>Pedobacter</taxon>
    </lineage>
</organism>
<keyword evidence="1" id="KW-0413">Isomerase</keyword>
<keyword evidence="2" id="KW-1185">Reference proteome</keyword>
<evidence type="ECO:0000313" key="2">
    <source>
        <dbReference type="Proteomes" id="UP001246858"/>
    </source>
</evidence>
<protein>
    <submittedName>
        <fullName evidence="1">Thiol-disulfide isomerase/thioredoxin</fullName>
    </submittedName>
</protein>
<reference evidence="1" key="1">
    <citation type="submission" date="2023-07" db="EMBL/GenBank/DDBJ databases">
        <title>Sorghum-associated microbial communities from plants grown in Nebraska, USA.</title>
        <authorList>
            <person name="Schachtman D."/>
        </authorList>
    </citation>
    <scope>NUCLEOTIDE SEQUENCE</scope>
    <source>
        <strain evidence="1">2697</strain>
    </source>
</reference>
<proteinExistence type="predicted"/>
<dbReference type="EMBL" id="JAVDTF010000005">
    <property type="protein sequence ID" value="MDR6785744.1"/>
    <property type="molecule type" value="Genomic_DNA"/>
</dbReference>
<dbReference type="Proteomes" id="UP001246858">
    <property type="component" value="Unassembled WGS sequence"/>
</dbReference>
<evidence type="ECO:0000313" key="1">
    <source>
        <dbReference type="EMBL" id="MDR6785744.1"/>
    </source>
</evidence>
<sequence length="641" mass="71795">MFKHALACCLLVLALLQVQAQVVQITPEKPQRGDKVTIIYHPDAPGAVIGPDANEVIINFTYSTFYELPWKLPMTRQGKDWVASFVLQRYATFATFYFQNGARGELIDKPAADRHYSIAVYKGDKRVRDGFLHESYSLGAQMPKSARIPSLQLELLKKELANYPDNYEAKVREQSALMAMAKRPAEKLKHRNEARKIIAAQFEKNPTFGGNLNKVTMGYLIIGENSRLDSIRKVVSTRFPESDLAKDYLISAIGKERDTVKKISQLEALLKKGKETGENSTDIHRMLFEYYTAKGDAGKSVYHARRSLGPLNPYTSQQLKVIAEEMTKARIAPDTAIAYAEASLKIADQWPIGVIRYFPEYGHILPYVADSTRKKTVAEARSSLYAIIALNKLYTGSKAGALEYAAKAAAAGANKESLMRIAEVYAQTANPQKAFEAVWEVLLKDPSDNQAISAARKNFLAANGTAAEFNSRLKQLEELKLAQLKEALKKQLMNKPGPELAKLTDLKGKPVTPEMMKGKVLILDFWATWCVPCMQEMPYLQKVYDKYKHQPEVMFMVVNSGARNTIKDAIGWEAKNPQYTFPLYFNNDPDIGEKVGFTLIPTIAVIDQQGMMQFRTIGFEGAELEHKLAAQIDILLQAGKK</sequence>
<name>A0ACC6L314_9SPHI</name>